<dbReference type="EC" id="2.7.7.7" evidence="1"/>
<proteinExistence type="predicted"/>
<evidence type="ECO:0000256" key="6">
    <source>
        <dbReference type="ARBA" id="ARBA00049244"/>
    </source>
</evidence>
<dbReference type="GO" id="GO:0045004">
    <property type="term" value="P:DNA replication proofreading"/>
    <property type="evidence" value="ECO:0007669"/>
    <property type="project" value="TreeGrafter"/>
</dbReference>
<dbReference type="RefSeq" id="WP_121840565.1">
    <property type="nucleotide sequence ID" value="NZ_ML014846.1"/>
</dbReference>
<dbReference type="GO" id="GO:0005829">
    <property type="term" value="C:cytosol"/>
    <property type="evidence" value="ECO:0007669"/>
    <property type="project" value="TreeGrafter"/>
</dbReference>
<dbReference type="Gene3D" id="3.30.420.10">
    <property type="entry name" value="Ribonuclease H-like superfamily/Ribonuclease H"/>
    <property type="match status" value="1"/>
</dbReference>
<dbReference type="SUPFAM" id="SSF53098">
    <property type="entry name" value="Ribonuclease H-like"/>
    <property type="match status" value="1"/>
</dbReference>
<feature type="domain" description="Exonuclease" evidence="7">
    <location>
        <begin position="9"/>
        <end position="176"/>
    </location>
</feature>
<keyword evidence="3 8" id="KW-0269">Exonuclease</keyword>
<dbReference type="InterPro" id="IPR012337">
    <property type="entry name" value="RNaseH-like_sf"/>
</dbReference>
<protein>
    <recommendedName>
        <fullName evidence="1">DNA-directed DNA polymerase</fullName>
        <ecNumber evidence="1">2.7.7.7</ecNumber>
    </recommendedName>
</protein>
<sequence length="218" mass="24814">MLNNKNANTVVVLDFETTGLSPNMGDRGIEIGAVLIENGKITDRFQKLMNPNFRINSFIEDYTGITNAMVKNADSCSKVMKEFAQFIENHNLVAHNASFDKKFLDSEFKCARVKYAGTFACTMLLARRLYPLSYNHKLGTLVEYKNLPTEGVFHRALADAEMTAHLWLAMLEDIRNDFEIDNISFSLMKTISRKKASDVSAYLEKQKAKRQPRKQSNI</sequence>
<comment type="caution">
    <text evidence="8">The sequence shown here is derived from an EMBL/GenBank/DDBJ whole genome shotgun (WGS) entry which is preliminary data.</text>
</comment>
<comment type="catalytic activity">
    <reaction evidence="6">
        <text>DNA(n) + a 2'-deoxyribonucleoside 5'-triphosphate = DNA(n+1) + diphosphate</text>
        <dbReference type="Rhea" id="RHEA:22508"/>
        <dbReference type="Rhea" id="RHEA-COMP:17339"/>
        <dbReference type="Rhea" id="RHEA-COMP:17340"/>
        <dbReference type="ChEBI" id="CHEBI:33019"/>
        <dbReference type="ChEBI" id="CHEBI:61560"/>
        <dbReference type="ChEBI" id="CHEBI:173112"/>
        <dbReference type="EC" id="2.7.7.7"/>
    </reaction>
</comment>
<dbReference type="GO" id="GO:0003887">
    <property type="term" value="F:DNA-directed DNA polymerase activity"/>
    <property type="evidence" value="ECO:0007669"/>
    <property type="project" value="UniProtKB-EC"/>
</dbReference>
<evidence type="ECO:0000256" key="5">
    <source>
        <dbReference type="ARBA" id="ARBA00026073"/>
    </source>
</evidence>
<dbReference type="InterPro" id="IPR006054">
    <property type="entry name" value="DnaQ"/>
</dbReference>
<evidence type="ECO:0000313" key="9">
    <source>
        <dbReference type="Proteomes" id="UP000281474"/>
    </source>
</evidence>
<evidence type="ECO:0000256" key="2">
    <source>
        <dbReference type="ARBA" id="ARBA00022722"/>
    </source>
</evidence>
<organism evidence="8 9">
    <name type="scientific">Parashewanella curva</name>
    <dbReference type="NCBI Taxonomy" id="2338552"/>
    <lineage>
        <taxon>Bacteria</taxon>
        <taxon>Pseudomonadati</taxon>
        <taxon>Pseudomonadota</taxon>
        <taxon>Gammaproteobacteria</taxon>
        <taxon>Alteromonadales</taxon>
        <taxon>Shewanellaceae</taxon>
        <taxon>Parashewanella</taxon>
    </lineage>
</organism>
<evidence type="ECO:0000313" key="8">
    <source>
        <dbReference type="EMBL" id="RLV58111.1"/>
    </source>
</evidence>
<dbReference type="EMBL" id="QZEI01000097">
    <property type="protein sequence ID" value="RLV58111.1"/>
    <property type="molecule type" value="Genomic_DNA"/>
</dbReference>
<comment type="function">
    <text evidence="4">DNA polymerase III is a complex, multichain enzyme responsible for most of the replicative synthesis in bacteria. The epsilon subunit contain the editing function and is a proofreading 3'-5' exonuclease.</text>
</comment>
<dbReference type="InterPro" id="IPR036397">
    <property type="entry name" value="RNaseH_sf"/>
</dbReference>
<gene>
    <name evidence="8" type="ORF">D5018_19005</name>
</gene>
<dbReference type="FunFam" id="3.30.420.10:FF:000045">
    <property type="entry name" value="3'-5' exonuclease DinG"/>
    <property type="match status" value="1"/>
</dbReference>
<evidence type="ECO:0000256" key="1">
    <source>
        <dbReference type="ARBA" id="ARBA00012417"/>
    </source>
</evidence>
<dbReference type="CDD" id="cd06127">
    <property type="entry name" value="DEDDh"/>
    <property type="match status" value="1"/>
</dbReference>
<evidence type="ECO:0000256" key="4">
    <source>
        <dbReference type="ARBA" id="ARBA00025483"/>
    </source>
</evidence>
<dbReference type="OrthoDB" id="9803913at2"/>
<dbReference type="InterPro" id="IPR013520">
    <property type="entry name" value="Ribonucl_H"/>
</dbReference>
<reference evidence="8 9" key="1">
    <citation type="submission" date="2018-09" db="EMBL/GenBank/DDBJ databases">
        <title>Phylogeny of the Shewanellaceae, and recommendation for two new genera, Pseudoshewanella and Parashewanella.</title>
        <authorList>
            <person name="Wang G."/>
        </authorList>
    </citation>
    <scope>NUCLEOTIDE SEQUENCE [LARGE SCALE GENOMIC DNA]</scope>
    <source>
        <strain evidence="8 9">C51</strain>
    </source>
</reference>
<dbReference type="GO" id="GO:0008408">
    <property type="term" value="F:3'-5' exonuclease activity"/>
    <property type="evidence" value="ECO:0007669"/>
    <property type="project" value="TreeGrafter"/>
</dbReference>
<comment type="subunit">
    <text evidence="5">DNA polymerase III contains a core (composed of alpha, epsilon and theta chains) that associates with a tau subunit. This core dimerizes to form the POLIII' complex. PolIII' associates with the gamma complex (composed of gamma, delta, delta', psi and chi chains) and with the beta chain to form the complete DNA polymerase III complex.</text>
</comment>
<dbReference type="PANTHER" id="PTHR30231:SF37">
    <property type="entry name" value="EXODEOXYRIBONUCLEASE 10"/>
    <property type="match status" value="1"/>
</dbReference>
<name>A0A3L8PRT9_9GAMM</name>
<dbReference type="Proteomes" id="UP000281474">
    <property type="component" value="Unassembled WGS sequence"/>
</dbReference>
<evidence type="ECO:0000256" key="3">
    <source>
        <dbReference type="ARBA" id="ARBA00022839"/>
    </source>
</evidence>
<evidence type="ECO:0000259" key="7">
    <source>
        <dbReference type="SMART" id="SM00479"/>
    </source>
</evidence>
<accession>A0A3L8PRT9</accession>
<dbReference type="AlphaFoldDB" id="A0A3L8PRT9"/>
<keyword evidence="2" id="KW-0540">Nuclease</keyword>
<dbReference type="GO" id="GO:0003677">
    <property type="term" value="F:DNA binding"/>
    <property type="evidence" value="ECO:0007669"/>
    <property type="project" value="InterPro"/>
</dbReference>
<keyword evidence="3 8" id="KW-0378">Hydrolase</keyword>
<dbReference type="SMART" id="SM00479">
    <property type="entry name" value="EXOIII"/>
    <property type="match status" value="1"/>
</dbReference>
<dbReference type="NCBIfam" id="TIGR00573">
    <property type="entry name" value="dnaq"/>
    <property type="match status" value="1"/>
</dbReference>
<dbReference type="Pfam" id="PF00929">
    <property type="entry name" value="RNase_T"/>
    <property type="match status" value="1"/>
</dbReference>
<dbReference type="PANTHER" id="PTHR30231">
    <property type="entry name" value="DNA POLYMERASE III SUBUNIT EPSILON"/>
    <property type="match status" value="1"/>
</dbReference>
<keyword evidence="9" id="KW-1185">Reference proteome</keyword>